<dbReference type="Pfam" id="PF02738">
    <property type="entry name" value="MoCoBD_1"/>
    <property type="match status" value="1"/>
</dbReference>
<evidence type="ECO:0000313" key="4">
    <source>
        <dbReference type="EMBL" id="SEO39173.1"/>
    </source>
</evidence>
<dbReference type="GO" id="GO:0016491">
    <property type="term" value="F:oxidoreductase activity"/>
    <property type="evidence" value="ECO:0007669"/>
    <property type="project" value="UniProtKB-KW"/>
</dbReference>
<dbReference type="InterPro" id="IPR000674">
    <property type="entry name" value="Ald_Oxase/Xan_DH_a/b"/>
</dbReference>
<evidence type="ECO:0000256" key="2">
    <source>
        <dbReference type="ARBA" id="ARBA00023002"/>
    </source>
</evidence>
<dbReference type="Gene3D" id="3.30.365.10">
    <property type="entry name" value="Aldehyde oxidase/xanthine dehydrogenase, molybdopterin binding domain"/>
    <property type="match status" value="4"/>
</dbReference>
<accession>A0A1H8PCB0</accession>
<feature type="domain" description="Aldehyde oxidase/xanthine dehydrogenase a/b hammerhead" evidence="3">
    <location>
        <begin position="38"/>
        <end position="147"/>
    </location>
</feature>
<dbReference type="OrthoDB" id="9758509at2"/>
<name>A0A1H8PCB0_9RHOB</name>
<keyword evidence="5" id="KW-1185">Reference proteome</keyword>
<dbReference type="Pfam" id="PF20256">
    <property type="entry name" value="MoCoBD_2"/>
    <property type="match status" value="1"/>
</dbReference>
<evidence type="ECO:0000256" key="1">
    <source>
        <dbReference type="ARBA" id="ARBA00022505"/>
    </source>
</evidence>
<dbReference type="EMBL" id="FODS01000004">
    <property type="protein sequence ID" value="SEO39173.1"/>
    <property type="molecule type" value="Genomic_DNA"/>
</dbReference>
<dbReference type="RefSeq" id="WP_093116367.1">
    <property type="nucleotide sequence ID" value="NZ_FODS01000004.1"/>
</dbReference>
<dbReference type="InterPro" id="IPR046867">
    <property type="entry name" value="AldOxase/xan_DH_MoCoBD2"/>
</dbReference>
<dbReference type="InterPro" id="IPR037165">
    <property type="entry name" value="AldOxase/xan_DH_Mopterin-bd_sf"/>
</dbReference>
<dbReference type="PANTHER" id="PTHR11908:SF132">
    <property type="entry name" value="ALDEHYDE OXIDASE 1-RELATED"/>
    <property type="match status" value="1"/>
</dbReference>
<dbReference type="PANTHER" id="PTHR11908">
    <property type="entry name" value="XANTHINE DEHYDROGENASE"/>
    <property type="match status" value="1"/>
</dbReference>
<dbReference type="SMART" id="SM01008">
    <property type="entry name" value="Ald_Xan_dh_C"/>
    <property type="match status" value="1"/>
</dbReference>
<dbReference type="InterPro" id="IPR008274">
    <property type="entry name" value="AldOxase/xan_DH_MoCoBD1"/>
</dbReference>
<dbReference type="Pfam" id="PF01315">
    <property type="entry name" value="Ald_Xan_dh_C"/>
    <property type="match status" value="1"/>
</dbReference>
<keyword evidence="1" id="KW-0500">Molybdenum</keyword>
<protein>
    <submittedName>
        <fullName evidence="4">CO or xanthine dehydrogenase, Mo-binding subunit</fullName>
    </submittedName>
</protein>
<evidence type="ECO:0000313" key="5">
    <source>
        <dbReference type="Proteomes" id="UP000198893"/>
    </source>
</evidence>
<gene>
    <name evidence="4" type="ORF">SAMN04490248_104218</name>
</gene>
<dbReference type="InterPro" id="IPR016208">
    <property type="entry name" value="Ald_Oxase/xanthine_DH-like"/>
</dbReference>
<dbReference type="STRING" id="569882.SAMN04490248_104218"/>
<dbReference type="GO" id="GO:0005506">
    <property type="term" value="F:iron ion binding"/>
    <property type="evidence" value="ECO:0007669"/>
    <property type="project" value="InterPro"/>
</dbReference>
<organism evidence="4 5">
    <name type="scientific">Salinihabitans flavidus</name>
    <dbReference type="NCBI Taxonomy" id="569882"/>
    <lineage>
        <taxon>Bacteria</taxon>
        <taxon>Pseudomonadati</taxon>
        <taxon>Pseudomonadota</taxon>
        <taxon>Alphaproteobacteria</taxon>
        <taxon>Rhodobacterales</taxon>
        <taxon>Roseobacteraceae</taxon>
        <taxon>Salinihabitans</taxon>
    </lineage>
</organism>
<dbReference type="SUPFAM" id="SSF56003">
    <property type="entry name" value="Molybdenum cofactor-binding domain"/>
    <property type="match status" value="1"/>
</dbReference>
<dbReference type="SUPFAM" id="SSF54665">
    <property type="entry name" value="CO dehydrogenase molybdoprotein N-domain-like"/>
    <property type="match status" value="1"/>
</dbReference>
<dbReference type="Gene3D" id="3.90.1170.50">
    <property type="entry name" value="Aldehyde oxidase/xanthine dehydrogenase, a/b hammerhead"/>
    <property type="match status" value="1"/>
</dbReference>
<proteinExistence type="predicted"/>
<dbReference type="AlphaFoldDB" id="A0A1H8PCB0"/>
<reference evidence="4 5" key="1">
    <citation type="submission" date="2016-10" db="EMBL/GenBank/DDBJ databases">
        <authorList>
            <person name="de Groot N.N."/>
        </authorList>
    </citation>
    <scope>NUCLEOTIDE SEQUENCE [LARGE SCALE GENOMIC DNA]</scope>
    <source>
        <strain evidence="4 5">DSM 27842</strain>
    </source>
</reference>
<keyword evidence="2" id="KW-0560">Oxidoreductase</keyword>
<dbReference type="Proteomes" id="UP000198893">
    <property type="component" value="Unassembled WGS sequence"/>
</dbReference>
<evidence type="ECO:0000259" key="3">
    <source>
        <dbReference type="SMART" id="SM01008"/>
    </source>
</evidence>
<sequence length="816" mass="88159">MSIKDIVIPPSRRKIGPAKSYNHIGKPMKRLEDPPLLTGTGQFIDDVVLPHMAHAAVLRSPLAHARIVKIDTSAAEALEGVVCVLTGEDVAKTNDPQFGSGNGIEQYCIAVGRVRHVGETVAAVVAESRYIAEDALELIEVDYEELPVIATVEQGIAATGDGILHPNHENGNIAFECNYDFGTVEEDFAAADHVIQRELRWGRTSGMPIETSGAVASYNPGRSKFEVYSNSSMYNYFGHGIAASLRVPPSKLNVIPVYAGGSFGSKMFAHKVPTLTATLARAAGRPVKFIEDRIDHMLSSDQHGPERVFDCSVAIKGGKMTSVKIKTVDDYGAYAQFGVGHHGNALSQVTGPYDIGSVRYDLKAVLTNKCQQGAYRGFGAEVSNFMIERLVDAAADELGEDRVEFRRRNLIPKEKFPHIIPTGNLYDSGDYQAVLAKALDKIGYDDFRAEQEAALKEGRYLGIGVATVQERSVFSATEYWMLERDPAFPLSSVPESVGITVDVSGKVVVDLHAPFWGNSPETVVGQVVAELLGVDPTDIIFTYADTDHGLPSAGPAGSRYTVMISGAVVGATEKLVTKMKRMAAVMMGTDEEDVDFRDGIFITRSGNRSKTIEEIATAAYNFRLDFPDSDDFSSGLTVQHVYDHPLTTMPADDRSHLGIFYPIMGHMCHVPVVEVDIETGSVKILRYVAVHDCGTVVNPLTLGGHVRGGTAQGIGSALYEKFCYDENGQFTNASFADYTIPSAYEMPPDIQIGHVETPSPYTEFGVKGAGEGGRMGAPPAVVAAVEDALKPLGVRIDEIPIGPSRLREIIRHSTGG</sequence>
<dbReference type="InterPro" id="IPR036856">
    <property type="entry name" value="Ald_Oxase/Xan_DH_a/b_sf"/>
</dbReference>